<dbReference type="PANTHER" id="PTHR10668:SF103">
    <property type="entry name" value="PYRIDINE NUCLEOTIDE-DISULFIDE OXIDOREDUCTASE DOMAIN-CONTAINING PROTEIN 2"/>
    <property type="match status" value="1"/>
</dbReference>
<keyword evidence="3" id="KW-1185">Reference proteome</keyword>
<reference evidence="2 3" key="1">
    <citation type="submission" date="2024-08" db="EMBL/GenBank/DDBJ databases">
        <title>The draft genome of Apodemus speciosus.</title>
        <authorList>
            <person name="Nabeshima K."/>
            <person name="Suzuki S."/>
            <person name="Onuma M."/>
        </authorList>
    </citation>
    <scope>NUCLEOTIDE SEQUENCE [LARGE SCALE GENOMIC DNA]</scope>
    <source>
        <strain evidence="2">IB14-021</strain>
    </source>
</reference>
<gene>
    <name evidence="2" type="ORF">APTSU1_001767500</name>
</gene>
<proteinExistence type="inferred from homology"/>
<sequence>MYVLLHHVMGSLEGMQGAWSYVQGGMGALSDAIASSATTRGASIFTEKVNSEGRVTFLELTPQEWLPGAFVKRISQLDTQSPVTKINVAVDRLPNFLAAPSAPGDRPRAHHQCSIHLNCEDTLLLHQAFEDAKGGLPSQRGDGSALAFILYVVQQTCAVVLLSIAGVGQAWAVGPGPMIELCIPSSLDPTLAPPGCHVVSLFTQYTPYALAGGKVWTEQEKNAYADKVFDCIEAYAPGFKRSVLARDILTPQDLERIFGLPGGNIFHGAMSLDQLYFARPMPQHSDYRCPVQGLYLCGSGAHPGFT</sequence>
<evidence type="ECO:0000313" key="2">
    <source>
        <dbReference type="EMBL" id="GAB1302436.1"/>
    </source>
</evidence>
<comment type="caution">
    <text evidence="2">The sequence shown here is derived from an EMBL/GenBank/DDBJ whole genome shotgun (WGS) entry which is preliminary data.</text>
</comment>
<dbReference type="EMBL" id="BAAFST010000019">
    <property type="protein sequence ID" value="GAB1302436.1"/>
    <property type="molecule type" value="Genomic_DNA"/>
</dbReference>
<protein>
    <submittedName>
        <fullName evidence="2">Pyridine nucleotide-disulfide oxidoreductase domain-containing protein 2</fullName>
    </submittedName>
</protein>
<name>A0ABQ0FT98_APOSI</name>
<comment type="similarity">
    <text evidence="1">Belongs to the carotenoid/retinoid oxidoreductase family.</text>
</comment>
<evidence type="ECO:0000256" key="1">
    <source>
        <dbReference type="ARBA" id="ARBA00006046"/>
    </source>
</evidence>
<dbReference type="SUPFAM" id="SSF51905">
    <property type="entry name" value="FAD/NAD(P)-binding domain"/>
    <property type="match status" value="1"/>
</dbReference>
<evidence type="ECO:0000313" key="3">
    <source>
        <dbReference type="Proteomes" id="UP001623349"/>
    </source>
</evidence>
<dbReference type="Proteomes" id="UP001623349">
    <property type="component" value="Unassembled WGS sequence"/>
</dbReference>
<dbReference type="PANTHER" id="PTHR10668">
    <property type="entry name" value="PHYTOENE DEHYDROGENASE"/>
    <property type="match status" value="1"/>
</dbReference>
<dbReference type="InterPro" id="IPR036188">
    <property type="entry name" value="FAD/NAD-bd_sf"/>
</dbReference>
<organism evidence="2 3">
    <name type="scientific">Apodemus speciosus</name>
    <name type="common">Large Japanese field mouse</name>
    <dbReference type="NCBI Taxonomy" id="105296"/>
    <lineage>
        <taxon>Eukaryota</taxon>
        <taxon>Metazoa</taxon>
        <taxon>Chordata</taxon>
        <taxon>Craniata</taxon>
        <taxon>Vertebrata</taxon>
        <taxon>Euteleostomi</taxon>
        <taxon>Mammalia</taxon>
        <taxon>Eutheria</taxon>
        <taxon>Euarchontoglires</taxon>
        <taxon>Glires</taxon>
        <taxon>Rodentia</taxon>
        <taxon>Myomorpha</taxon>
        <taxon>Muroidea</taxon>
        <taxon>Muridae</taxon>
        <taxon>Murinae</taxon>
        <taxon>Apodemus</taxon>
    </lineage>
</organism>
<accession>A0ABQ0FT98</accession>